<proteinExistence type="inferred from homology"/>
<sequence>MRRSVRRRRNLGVLAAVAVATSLLAACGSGQADTTTNPEGLTEITFVRSTGATFEGLYIAQEQGYFAEAGLDVDIVAGSPDTSQHIPMVLNGEADLTMGDPANHLTAISRGIPIRYVTQMQAAVADQTVTDGVLVPPGSPVRSGKDLQGKRVGVPALGGWMEMNVRYAIETDGGDPTDVQLVALPVASLQEAATKGDVDAVTLFPSFYQSALESGFTALHKGTTDFPGLPTSTVIASSEWLARNGEVADAFVTAITRGLEYANENPDAVRAVDAEYTQMDAETIANRVIPRFVPVFDEQAVTDAVNRMSAYGMLENEIDMGAVFWENAPVE</sequence>
<dbReference type="Pfam" id="PF09084">
    <property type="entry name" value="NMT1"/>
    <property type="match status" value="1"/>
</dbReference>
<dbReference type="Proteomes" id="UP001494902">
    <property type="component" value="Unassembled WGS sequence"/>
</dbReference>
<comment type="subcellular location">
    <subcellularLocation>
        <location evidence="1">Periplasm</location>
    </subcellularLocation>
</comment>
<comment type="caution">
    <text evidence="6">The sequence shown here is derived from an EMBL/GenBank/DDBJ whole genome shotgun (WGS) entry which is preliminary data.</text>
</comment>
<gene>
    <name evidence="6" type="ORF">WIS52_19725</name>
</gene>
<evidence type="ECO:0000256" key="3">
    <source>
        <dbReference type="ARBA" id="ARBA00022729"/>
    </source>
</evidence>
<evidence type="ECO:0000313" key="6">
    <source>
        <dbReference type="EMBL" id="MEQ3552708.1"/>
    </source>
</evidence>
<dbReference type="InterPro" id="IPR015168">
    <property type="entry name" value="SsuA/THI5"/>
</dbReference>
<keyword evidence="3 4" id="KW-0732">Signal</keyword>
<evidence type="ECO:0000259" key="5">
    <source>
        <dbReference type="Pfam" id="PF09084"/>
    </source>
</evidence>
<evidence type="ECO:0000256" key="2">
    <source>
        <dbReference type="ARBA" id="ARBA00010742"/>
    </source>
</evidence>
<dbReference type="EMBL" id="JBEDNQ010000008">
    <property type="protein sequence ID" value="MEQ3552708.1"/>
    <property type="molecule type" value="Genomic_DNA"/>
</dbReference>
<evidence type="ECO:0000256" key="1">
    <source>
        <dbReference type="ARBA" id="ARBA00004418"/>
    </source>
</evidence>
<feature type="domain" description="SsuA/THI5-like" evidence="5">
    <location>
        <begin position="54"/>
        <end position="268"/>
    </location>
</feature>
<comment type="similarity">
    <text evidence="2">Belongs to the bacterial solute-binding protein SsuA/TauA family.</text>
</comment>
<organism evidence="6 7">
    <name type="scientific">Pseudonocardia nematodicida</name>
    <dbReference type="NCBI Taxonomy" id="1206997"/>
    <lineage>
        <taxon>Bacteria</taxon>
        <taxon>Bacillati</taxon>
        <taxon>Actinomycetota</taxon>
        <taxon>Actinomycetes</taxon>
        <taxon>Pseudonocardiales</taxon>
        <taxon>Pseudonocardiaceae</taxon>
        <taxon>Pseudonocardia</taxon>
    </lineage>
</organism>
<dbReference type="RefSeq" id="WP_349299779.1">
    <property type="nucleotide sequence ID" value="NZ_JBEDNQ010000008.1"/>
</dbReference>
<feature type="chain" id="PRO_5047104134" evidence="4">
    <location>
        <begin position="26"/>
        <end position="331"/>
    </location>
</feature>
<evidence type="ECO:0000256" key="4">
    <source>
        <dbReference type="SAM" id="SignalP"/>
    </source>
</evidence>
<protein>
    <submittedName>
        <fullName evidence="6">ABC transporter substrate-binding protein</fullName>
    </submittedName>
</protein>
<keyword evidence="7" id="KW-1185">Reference proteome</keyword>
<name>A0ABV1KH83_9PSEU</name>
<dbReference type="PANTHER" id="PTHR30024:SF47">
    <property type="entry name" value="TAURINE-BINDING PERIPLASMIC PROTEIN"/>
    <property type="match status" value="1"/>
</dbReference>
<dbReference type="PROSITE" id="PS51257">
    <property type="entry name" value="PROKAR_LIPOPROTEIN"/>
    <property type="match status" value="1"/>
</dbReference>
<reference evidence="6 7" key="1">
    <citation type="submission" date="2024-03" db="EMBL/GenBank/DDBJ databases">
        <title>Draft genome sequence of Pseudonocardia nematodicida JCM 31783.</title>
        <authorList>
            <person name="Butdee W."/>
            <person name="Duangmal K."/>
        </authorList>
    </citation>
    <scope>NUCLEOTIDE SEQUENCE [LARGE SCALE GENOMIC DNA]</scope>
    <source>
        <strain evidence="6 7">JCM 31783</strain>
    </source>
</reference>
<accession>A0ABV1KH83</accession>
<dbReference type="Gene3D" id="3.40.190.10">
    <property type="entry name" value="Periplasmic binding protein-like II"/>
    <property type="match status" value="2"/>
</dbReference>
<feature type="signal peptide" evidence="4">
    <location>
        <begin position="1"/>
        <end position="25"/>
    </location>
</feature>
<evidence type="ECO:0000313" key="7">
    <source>
        <dbReference type="Proteomes" id="UP001494902"/>
    </source>
</evidence>
<dbReference type="SUPFAM" id="SSF53850">
    <property type="entry name" value="Periplasmic binding protein-like II"/>
    <property type="match status" value="1"/>
</dbReference>
<dbReference type="PANTHER" id="PTHR30024">
    <property type="entry name" value="ALIPHATIC SULFONATES-BINDING PROTEIN-RELATED"/>
    <property type="match status" value="1"/>
</dbReference>